<dbReference type="PANTHER" id="PTHR22878">
    <property type="entry name" value="DYNEIN HEAVY CHAIN 6, AXONEMAL-LIKE-RELATED"/>
    <property type="match status" value="1"/>
</dbReference>
<sequence length="150" mass="17056">HRLGKLQDDLDSAQKHKAQLEFAVDLCTQKKLFRAQKLIDDLDGEKPHWTIIAENLQKIYDNLLDDVLVSSGIIGYLDPLTSSLHYEAIHNAVIIQNSNQEHQTLVITQAENQHLLKEAEDKNLFTLNVSERNILEVEAAIETFDSSKLI</sequence>
<evidence type="ECO:0000313" key="2">
    <source>
        <dbReference type="Proteomes" id="UP000663889"/>
    </source>
</evidence>
<dbReference type="GO" id="GO:0030286">
    <property type="term" value="C:dynein complex"/>
    <property type="evidence" value="ECO:0007669"/>
    <property type="project" value="InterPro"/>
</dbReference>
<accession>A0A815TBY6</accession>
<protein>
    <submittedName>
        <fullName evidence="1">Uncharacterized protein</fullName>
    </submittedName>
</protein>
<dbReference type="Gene3D" id="1.20.920.20">
    <property type="match status" value="1"/>
</dbReference>
<name>A0A815TBY6_9BILA</name>
<dbReference type="GO" id="GO:0007018">
    <property type="term" value="P:microtubule-based movement"/>
    <property type="evidence" value="ECO:0007669"/>
    <property type="project" value="InterPro"/>
</dbReference>
<proteinExistence type="predicted"/>
<dbReference type="GO" id="GO:0051959">
    <property type="term" value="F:dynein light intermediate chain binding"/>
    <property type="evidence" value="ECO:0007669"/>
    <property type="project" value="InterPro"/>
</dbReference>
<evidence type="ECO:0000313" key="1">
    <source>
        <dbReference type="EMBL" id="CAF1502998.1"/>
    </source>
</evidence>
<dbReference type="AlphaFoldDB" id="A0A815TBY6"/>
<reference evidence="1" key="1">
    <citation type="submission" date="2021-02" db="EMBL/GenBank/DDBJ databases">
        <authorList>
            <person name="Nowell W R."/>
        </authorList>
    </citation>
    <scope>NUCLEOTIDE SEQUENCE</scope>
</reference>
<comment type="caution">
    <text evidence="1">The sequence shown here is derived from an EMBL/GenBank/DDBJ whole genome shotgun (WGS) entry which is preliminary data.</text>
</comment>
<dbReference type="EMBL" id="CAJNOU010006353">
    <property type="protein sequence ID" value="CAF1502998.1"/>
    <property type="molecule type" value="Genomic_DNA"/>
</dbReference>
<gene>
    <name evidence="1" type="ORF">SEV965_LOCUS36169</name>
</gene>
<dbReference type="PANTHER" id="PTHR22878:SF70">
    <property type="entry name" value="DYNEIN HEAVY CHAIN 2, AXONEMAL"/>
    <property type="match status" value="1"/>
</dbReference>
<dbReference type="Proteomes" id="UP000663889">
    <property type="component" value="Unassembled WGS sequence"/>
</dbReference>
<dbReference type="GO" id="GO:0045505">
    <property type="term" value="F:dynein intermediate chain binding"/>
    <property type="evidence" value="ECO:0007669"/>
    <property type="project" value="InterPro"/>
</dbReference>
<dbReference type="Gene3D" id="6.10.140.1060">
    <property type="match status" value="1"/>
</dbReference>
<feature type="non-terminal residue" evidence="1">
    <location>
        <position position="1"/>
    </location>
</feature>
<organism evidence="1 2">
    <name type="scientific">Rotaria sordida</name>
    <dbReference type="NCBI Taxonomy" id="392033"/>
    <lineage>
        <taxon>Eukaryota</taxon>
        <taxon>Metazoa</taxon>
        <taxon>Spiralia</taxon>
        <taxon>Gnathifera</taxon>
        <taxon>Rotifera</taxon>
        <taxon>Eurotatoria</taxon>
        <taxon>Bdelloidea</taxon>
        <taxon>Philodinida</taxon>
        <taxon>Philodinidae</taxon>
        <taxon>Rotaria</taxon>
    </lineage>
</organism>
<dbReference type="InterPro" id="IPR026983">
    <property type="entry name" value="DHC"/>
</dbReference>